<sequence length="105" mass="11810">QPRFLPDEINGIIKDALDQSLGSNQFRHDKVTDWTTSVCEVCLNNLVKLDKPFKYAVTCLIMQKNGAGMVTATSCFWDTAADGSKTIRWENKTMYCIVTVFGLQI</sequence>
<keyword evidence="2" id="KW-0963">Cytoplasm</keyword>
<dbReference type="GO" id="GO:0005737">
    <property type="term" value="C:cytoplasm"/>
    <property type="evidence" value="ECO:0000318"/>
    <property type="project" value="GO_Central"/>
</dbReference>
<evidence type="ECO:0000313" key="7">
    <source>
        <dbReference type="EMBL" id="EFJ19374.1"/>
    </source>
</evidence>
<evidence type="ECO:0000256" key="1">
    <source>
        <dbReference type="ARBA" id="ARBA00004245"/>
    </source>
</evidence>
<dbReference type="OMA" id="VNQWTSA"/>
<dbReference type="STRING" id="88036.D8S2Z8"/>
<dbReference type="eggNOG" id="KOG4081">
    <property type="taxonomic scope" value="Eukaryota"/>
</dbReference>
<dbReference type="Gramene" id="EFJ21180">
    <property type="protein sequence ID" value="EFJ21180"/>
    <property type="gene ID" value="SELMODRAFT_107896"/>
</dbReference>
<keyword evidence="3" id="KW-0493">Microtubule</keyword>
<keyword evidence="9" id="KW-1185">Reference proteome</keyword>
<dbReference type="KEGG" id="smo:SELMODRAFT_111153"/>
<dbReference type="GO" id="GO:0005874">
    <property type="term" value="C:microtubule"/>
    <property type="evidence" value="ECO:0007669"/>
    <property type="project" value="UniProtKB-KW"/>
</dbReference>
<dbReference type="CDD" id="cd21455">
    <property type="entry name" value="DLC-like_DYNLT1_DYNLT3"/>
    <property type="match status" value="1"/>
</dbReference>
<dbReference type="GO" id="GO:0005868">
    <property type="term" value="C:cytoplasmic dynein complex"/>
    <property type="evidence" value="ECO:0000318"/>
    <property type="project" value="GO_Central"/>
</dbReference>
<dbReference type="Gene3D" id="3.30.1140.40">
    <property type="entry name" value="Tctex-1"/>
    <property type="match status" value="1"/>
</dbReference>
<comment type="subcellular location">
    <subcellularLocation>
        <location evidence="1">Cytoplasm</location>
        <location evidence="1">Cytoskeleton</location>
    </subcellularLocation>
</comment>
<protein>
    <submittedName>
        <fullName evidence="8">Uncharacterized protein</fullName>
    </submittedName>
</protein>
<dbReference type="KEGG" id="smo:SELMODRAFT_107896"/>
<organism evidence="9">
    <name type="scientific">Selaginella moellendorffii</name>
    <name type="common">Spikemoss</name>
    <dbReference type="NCBI Taxonomy" id="88036"/>
    <lineage>
        <taxon>Eukaryota</taxon>
        <taxon>Viridiplantae</taxon>
        <taxon>Streptophyta</taxon>
        <taxon>Embryophyta</taxon>
        <taxon>Tracheophyta</taxon>
        <taxon>Lycopodiopsida</taxon>
        <taxon>Selaginellales</taxon>
        <taxon>Selaginellaceae</taxon>
        <taxon>Selaginella</taxon>
    </lineage>
</organism>
<dbReference type="Pfam" id="PF03645">
    <property type="entry name" value="Tctex-1"/>
    <property type="match status" value="1"/>
</dbReference>
<dbReference type="FunFam" id="3.30.1140.40:FF:000001">
    <property type="entry name" value="Dynein light chain Tctex-type 1"/>
    <property type="match status" value="1"/>
</dbReference>
<proteinExistence type="predicted"/>
<dbReference type="HOGENOM" id="CLU_097204_7_2_1"/>
<dbReference type="Gramene" id="EFJ19374">
    <property type="protein sequence ID" value="EFJ19374"/>
    <property type="gene ID" value="SELMODRAFT_111153"/>
</dbReference>
<evidence type="ECO:0000256" key="3">
    <source>
        <dbReference type="ARBA" id="ARBA00022701"/>
    </source>
</evidence>
<accession>D8S2Z8</accession>
<dbReference type="InterPro" id="IPR038586">
    <property type="entry name" value="Tctex-1-like_sf"/>
</dbReference>
<dbReference type="GO" id="GO:0007018">
    <property type="term" value="P:microtubule-based movement"/>
    <property type="evidence" value="ECO:0000318"/>
    <property type="project" value="GO_Central"/>
</dbReference>
<evidence type="ECO:0000256" key="6">
    <source>
        <dbReference type="ARBA" id="ARBA00023212"/>
    </source>
</evidence>
<feature type="non-terminal residue" evidence="8">
    <location>
        <position position="1"/>
    </location>
</feature>
<dbReference type="EMBL" id="GL377600">
    <property type="protein sequence ID" value="EFJ21180.1"/>
    <property type="molecule type" value="Genomic_DNA"/>
</dbReference>
<dbReference type="Proteomes" id="UP000001514">
    <property type="component" value="Unassembled WGS sequence"/>
</dbReference>
<evidence type="ECO:0000256" key="2">
    <source>
        <dbReference type="ARBA" id="ARBA00022490"/>
    </source>
</evidence>
<keyword evidence="6" id="KW-0206">Cytoskeleton</keyword>
<dbReference type="InterPro" id="IPR005334">
    <property type="entry name" value="Tctex-1-like"/>
</dbReference>
<evidence type="ECO:0000313" key="9">
    <source>
        <dbReference type="Proteomes" id="UP000001514"/>
    </source>
</evidence>
<gene>
    <name evidence="8" type="ORF">SELMODRAFT_107896</name>
    <name evidence="7" type="ORF">SELMODRAFT_111153</name>
</gene>
<evidence type="ECO:0000256" key="4">
    <source>
        <dbReference type="ARBA" id="ARBA00023017"/>
    </source>
</evidence>
<dbReference type="InParanoid" id="D8S2Z8"/>
<reference evidence="8 9" key="1">
    <citation type="journal article" date="2011" name="Science">
        <title>The Selaginella genome identifies genetic changes associated with the evolution of vascular plants.</title>
        <authorList>
            <person name="Banks J.A."/>
            <person name="Nishiyama T."/>
            <person name="Hasebe M."/>
            <person name="Bowman J.L."/>
            <person name="Gribskov M."/>
            <person name="dePamphilis C."/>
            <person name="Albert V.A."/>
            <person name="Aono N."/>
            <person name="Aoyama T."/>
            <person name="Ambrose B.A."/>
            <person name="Ashton N.W."/>
            <person name="Axtell M.J."/>
            <person name="Barker E."/>
            <person name="Barker M.S."/>
            <person name="Bennetzen J.L."/>
            <person name="Bonawitz N.D."/>
            <person name="Chapple C."/>
            <person name="Cheng C."/>
            <person name="Correa L.G."/>
            <person name="Dacre M."/>
            <person name="DeBarry J."/>
            <person name="Dreyer I."/>
            <person name="Elias M."/>
            <person name="Engstrom E.M."/>
            <person name="Estelle M."/>
            <person name="Feng L."/>
            <person name="Finet C."/>
            <person name="Floyd S.K."/>
            <person name="Frommer W.B."/>
            <person name="Fujita T."/>
            <person name="Gramzow L."/>
            <person name="Gutensohn M."/>
            <person name="Harholt J."/>
            <person name="Hattori M."/>
            <person name="Heyl A."/>
            <person name="Hirai T."/>
            <person name="Hiwatashi Y."/>
            <person name="Ishikawa M."/>
            <person name="Iwata M."/>
            <person name="Karol K.G."/>
            <person name="Koehler B."/>
            <person name="Kolukisaoglu U."/>
            <person name="Kubo M."/>
            <person name="Kurata T."/>
            <person name="Lalonde S."/>
            <person name="Li K."/>
            <person name="Li Y."/>
            <person name="Litt A."/>
            <person name="Lyons E."/>
            <person name="Manning G."/>
            <person name="Maruyama T."/>
            <person name="Michael T.P."/>
            <person name="Mikami K."/>
            <person name="Miyazaki S."/>
            <person name="Morinaga S."/>
            <person name="Murata T."/>
            <person name="Mueller-Roeber B."/>
            <person name="Nelson D.R."/>
            <person name="Obara M."/>
            <person name="Oguri Y."/>
            <person name="Olmstead R.G."/>
            <person name="Onodera N."/>
            <person name="Petersen B.L."/>
            <person name="Pils B."/>
            <person name="Prigge M."/>
            <person name="Rensing S.A."/>
            <person name="Riano-Pachon D.M."/>
            <person name="Roberts A.W."/>
            <person name="Sato Y."/>
            <person name="Scheller H.V."/>
            <person name="Schulz B."/>
            <person name="Schulz C."/>
            <person name="Shakirov E.V."/>
            <person name="Shibagaki N."/>
            <person name="Shinohara N."/>
            <person name="Shippen D.E."/>
            <person name="Soerensen I."/>
            <person name="Sotooka R."/>
            <person name="Sugimoto N."/>
            <person name="Sugita M."/>
            <person name="Sumikawa N."/>
            <person name="Tanurdzic M."/>
            <person name="Theissen G."/>
            <person name="Ulvskov P."/>
            <person name="Wakazuki S."/>
            <person name="Weng J.K."/>
            <person name="Willats W.W."/>
            <person name="Wipf D."/>
            <person name="Wolf P.G."/>
            <person name="Yang L."/>
            <person name="Zimmer A.D."/>
            <person name="Zhu Q."/>
            <person name="Mitros T."/>
            <person name="Hellsten U."/>
            <person name="Loque D."/>
            <person name="Otillar R."/>
            <person name="Salamov A."/>
            <person name="Schmutz J."/>
            <person name="Shapiro H."/>
            <person name="Lindquist E."/>
            <person name="Lucas S."/>
            <person name="Rokhsar D."/>
            <person name="Grigoriev I.V."/>
        </authorList>
    </citation>
    <scope>NUCLEOTIDE SEQUENCE [LARGE SCALE GENOMIC DNA]</scope>
</reference>
<dbReference type="EMBL" id="GL377606">
    <property type="protein sequence ID" value="EFJ19374.1"/>
    <property type="molecule type" value="Genomic_DNA"/>
</dbReference>
<evidence type="ECO:0000256" key="5">
    <source>
        <dbReference type="ARBA" id="ARBA00023175"/>
    </source>
</evidence>
<keyword evidence="4" id="KW-0243">Dynein</keyword>
<dbReference type="GO" id="GO:0045505">
    <property type="term" value="F:dynein intermediate chain binding"/>
    <property type="evidence" value="ECO:0000318"/>
    <property type="project" value="GO_Central"/>
</dbReference>
<keyword evidence="5" id="KW-0505">Motor protein</keyword>
<dbReference type="PANTHER" id="PTHR21255:SF4">
    <property type="entry name" value="DYNEIN LIGHT CHAIN TCTEX-TYPE"/>
    <property type="match status" value="1"/>
</dbReference>
<dbReference type="PANTHER" id="PTHR21255">
    <property type="entry name" value="T-COMPLEX-ASSOCIATED-TESTIS-EXPRESSED 1/ DYNEIN LIGHT CHAIN"/>
    <property type="match status" value="1"/>
</dbReference>
<dbReference type="AlphaFoldDB" id="D8S2Z8"/>
<name>D8S2Z8_SELML</name>
<evidence type="ECO:0000313" key="8">
    <source>
        <dbReference type="EMBL" id="EFJ21180.1"/>
    </source>
</evidence>